<feature type="transmembrane region" description="Helical" evidence="1">
    <location>
        <begin position="20"/>
        <end position="41"/>
    </location>
</feature>
<keyword evidence="1" id="KW-1133">Transmembrane helix</keyword>
<dbReference type="EMBL" id="CAFBQG010000092">
    <property type="protein sequence ID" value="CAB5049675.1"/>
    <property type="molecule type" value="Genomic_DNA"/>
</dbReference>
<dbReference type="EMBL" id="CAFBPK010000024">
    <property type="protein sequence ID" value="CAB5026552.1"/>
    <property type="molecule type" value="Genomic_DNA"/>
</dbReference>
<dbReference type="AlphaFoldDB" id="A0A6J7T831"/>
<evidence type="ECO:0000313" key="2">
    <source>
        <dbReference type="EMBL" id="CAB4334043.1"/>
    </source>
</evidence>
<dbReference type="EMBL" id="CAEZZD010000006">
    <property type="protein sequence ID" value="CAB4739990.1"/>
    <property type="molecule type" value="Genomic_DNA"/>
</dbReference>
<proteinExistence type="predicted"/>
<gene>
    <name evidence="4" type="ORF">UFOPK2648_00320</name>
    <name evidence="5" type="ORF">UFOPK2824_00085</name>
    <name evidence="6" type="ORF">UFOPK3037_01381</name>
    <name evidence="7" type="ORF">UFOPK3278_00103</name>
    <name evidence="3" type="ORF">UFOPK3406_00941</name>
    <name evidence="2" type="ORF">UFOPK3925_00458</name>
    <name evidence="8" type="ORF">UFOPK4097_01275</name>
    <name evidence="9" type="ORF">UFOPK4301_00811</name>
</gene>
<protein>
    <submittedName>
        <fullName evidence="9">Unannotated protein</fullName>
    </submittedName>
</protein>
<evidence type="ECO:0000313" key="3">
    <source>
        <dbReference type="EMBL" id="CAB4340340.1"/>
    </source>
</evidence>
<evidence type="ECO:0000313" key="5">
    <source>
        <dbReference type="EMBL" id="CAB4739990.1"/>
    </source>
</evidence>
<dbReference type="EMBL" id="CAESAD010000001">
    <property type="protein sequence ID" value="CAB4334043.1"/>
    <property type="molecule type" value="Genomic_DNA"/>
</dbReference>
<organism evidence="9">
    <name type="scientific">freshwater metagenome</name>
    <dbReference type="NCBI Taxonomy" id="449393"/>
    <lineage>
        <taxon>unclassified sequences</taxon>
        <taxon>metagenomes</taxon>
        <taxon>ecological metagenomes</taxon>
    </lineage>
</organism>
<reference evidence="9" key="1">
    <citation type="submission" date="2020-05" db="EMBL/GenBank/DDBJ databases">
        <authorList>
            <person name="Chiriac C."/>
            <person name="Salcher M."/>
            <person name="Ghai R."/>
            <person name="Kavagutti S V."/>
        </authorList>
    </citation>
    <scope>NUCLEOTIDE SEQUENCE</scope>
</reference>
<dbReference type="EMBL" id="CAFAAO010000022">
    <property type="protein sequence ID" value="CAB4812039.1"/>
    <property type="molecule type" value="Genomic_DNA"/>
</dbReference>
<feature type="transmembrane region" description="Helical" evidence="1">
    <location>
        <begin position="53"/>
        <end position="72"/>
    </location>
</feature>
<name>A0A6J7T831_9ZZZZ</name>
<feature type="transmembrane region" description="Helical" evidence="1">
    <location>
        <begin position="79"/>
        <end position="97"/>
    </location>
</feature>
<dbReference type="EMBL" id="CAEZYC010000009">
    <property type="protein sequence ID" value="CAB4701109.1"/>
    <property type="molecule type" value="Genomic_DNA"/>
</dbReference>
<evidence type="ECO:0000313" key="7">
    <source>
        <dbReference type="EMBL" id="CAB4845816.1"/>
    </source>
</evidence>
<evidence type="ECO:0000313" key="4">
    <source>
        <dbReference type="EMBL" id="CAB4701109.1"/>
    </source>
</evidence>
<keyword evidence="1" id="KW-0812">Transmembrane</keyword>
<dbReference type="EMBL" id="CAFBIX010000001">
    <property type="protein sequence ID" value="CAB4845816.1"/>
    <property type="molecule type" value="Genomic_DNA"/>
</dbReference>
<keyword evidence="1" id="KW-0472">Membrane</keyword>
<evidence type="ECO:0000313" key="9">
    <source>
        <dbReference type="EMBL" id="CAB5049675.1"/>
    </source>
</evidence>
<accession>A0A6J7T831</accession>
<evidence type="ECO:0000256" key="1">
    <source>
        <dbReference type="SAM" id="Phobius"/>
    </source>
</evidence>
<evidence type="ECO:0000313" key="8">
    <source>
        <dbReference type="EMBL" id="CAB5026552.1"/>
    </source>
</evidence>
<dbReference type="EMBL" id="CAESAI010000021">
    <property type="protein sequence ID" value="CAB4340340.1"/>
    <property type="molecule type" value="Genomic_DNA"/>
</dbReference>
<sequence>MQTKQPLNRAETELARYGDYMETIIMNMRWAGYLLIAIGLINWRYQNSFEKGAPIWIFGLLLIAGTFVPAVAKRLTSKFGIAVVALAVAALLVVAFAA</sequence>
<evidence type="ECO:0000313" key="6">
    <source>
        <dbReference type="EMBL" id="CAB4812039.1"/>
    </source>
</evidence>